<dbReference type="InterPro" id="IPR001461">
    <property type="entry name" value="Aspartic_peptidase_A1"/>
</dbReference>
<keyword evidence="4" id="KW-0858">Xylan degradation</keyword>
<dbReference type="Gene3D" id="2.40.70.10">
    <property type="entry name" value="Acid Proteases"/>
    <property type="match status" value="2"/>
</dbReference>
<name>A0AAN8ZGB6_9MAGN</name>
<proteinExistence type="inferred from homology"/>
<keyword evidence="5" id="KW-1185">Reference proteome</keyword>
<comment type="similarity">
    <text evidence="1">Belongs to the peptidase A1 family.</text>
</comment>
<evidence type="ECO:0000256" key="2">
    <source>
        <dbReference type="SAM" id="Phobius"/>
    </source>
</evidence>
<evidence type="ECO:0000313" key="5">
    <source>
        <dbReference type="Proteomes" id="UP001370490"/>
    </source>
</evidence>
<dbReference type="PROSITE" id="PS51767">
    <property type="entry name" value="PEPTIDASE_A1"/>
    <property type="match status" value="1"/>
</dbReference>
<keyword evidence="4" id="KW-0119">Carbohydrate metabolism</keyword>
<protein>
    <submittedName>
        <fullName evidence="4">Xylanase inhibitor, C-terminal</fullName>
    </submittedName>
</protein>
<dbReference type="Pfam" id="PF14541">
    <property type="entry name" value="TAXi_C"/>
    <property type="match status" value="1"/>
</dbReference>
<organism evidence="4 5">
    <name type="scientific">Dillenia turbinata</name>
    <dbReference type="NCBI Taxonomy" id="194707"/>
    <lineage>
        <taxon>Eukaryota</taxon>
        <taxon>Viridiplantae</taxon>
        <taxon>Streptophyta</taxon>
        <taxon>Embryophyta</taxon>
        <taxon>Tracheophyta</taxon>
        <taxon>Spermatophyta</taxon>
        <taxon>Magnoliopsida</taxon>
        <taxon>eudicotyledons</taxon>
        <taxon>Gunneridae</taxon>
        <taxon>Pentapetalae</taxon>
        <taxon>Dilleniales</taxon>
        <taxon>Dilleniaceae</taxon>
        <taxon>Dillenia</taxon>
    </lineage>
</organism>
<dbReference type="GO" id="GO:0045493">
    <property type="term" value="P:xylan catabolic process"/>
    <property type="evidence" value="ECO:0007669"/>
    <property type="project" value="UniProtKB-KW"/>
</dbReference>
<keyword evidence="4" id="KW-0326">Glycosidase</keyword>
<comment type="caution">
    <text evidence="4">The sequence shown here is derived from an EMBL/GenBank/DDBJ whole genome shotgun (WGS) entry which is preliminary data.</text>
</comment>
<dbReference type="InterPro" id="IPR033121">
    <property type="entry name" value="PEPTIDASE_A1"/>
</dbReference>
<dbReference type="InterPro" id="IPR032799">
    <property type="entry name" value="TAXi_C"/>
</dbReference>
<sequence length="184" mass="20017">MQCGFDAKYGSGTSTSSGYLLTDEMMFTAALENRSTITSSMPITFGCSVNVSKKRIVDGILGLGPGDFSVISQLASTGEMPWVFSECLRSEADGGGFLIFGEVKDRTLVYTSLLPSKHHYIIALTSIALNGKKLPINPAIFDDGKWRVIIDSGTTLAYLVDDAYYAFSRAVSSLFIIFLFIYVL</sequence>
<reference evidence="4 5" key="1">
    <citation type="submission" date="2023-12" db="EMBL/GenBank/DDBJ databases">
        <title>A high-quality genome assembly for Dillenia turbinata (Dilleniales).</title>
        <authorList>
            <person name="Chanderbali A."/>
        </authorList>
    </citation>
    <scope>NUCLEOTIDE SEQUENCE [LARGE SCALE GENOMIC DNA]</scope>
    <source>
        <strain evidence="4">LSX21</strain>
        <tissue evidence="4">Leaf</tissue>
    </source>
</reference>
<accession>A0AAN8ZGB6</accession>
<evidence type="ECO:0000256" key="1">
    <source>
        <dbReference type="ARBA" id="ARBA00007447"/>
    </source>
</evidence>
<dbReference type="GO" id="GO:0004190">
    <property type="term" value="F:aspartic-type endopeptidase activity"/>
    <property type="evidence" value="ECO:0007669"/>
    <property type="project" value="InterPro"/>
</dbReference>
<dbReference type="GO" id="GO:0016798">
    <property type="term" value="F:hydrolase activity, acting on glycosyl bonds"/>
    <property type="evidence" value="ECO:0007669"/>
    <property type="project" value="UniProtKB-KW"/>
</dbReference>
<dbReference type="InterPro" id="IPR021109">
    <property type="entry name" value="Peptidase_aspartic_dom_sf"/>
</dbReference>
<keyword evidence="4" id="KW-0378">Hydrolase</keyword>
<dbReference type="InterPro" id="IPR032861">
    <property type="entry name" value="TAXi_N"/>
</dbReference>
<dbReference type="PANTHER" id="PTHR13683:SF856">
    <property type="entry name" value="EUKARYOTIC ASPARTYL PROTEASE FAMILY PROTEIN"/>
    <property type="match status" value="1"/>
</dbReference>
<evidence type="ECO:0000313" key="4">
    <source>
        <dbReference type="EMBL" id="KAK6933450.1"/>
    </source>
</evidence>
<dbReference type="AlphaFoldDB" id="A0AAN8ZGB6"/>
<feature type="domain" description="Peptidase A1" evidence="3">
    <location>
        <begin position="1"/>
        <end position="184"/>
    </location>
</feature>
<dbReference type="EMBL" id="JBAMMX010000009">
    <property type="protein sequence ID" value="KAK6933450.1"/>
    <property type="molecule type" value="Genomic_DNA"/>
</dbReference>
<keyword evidence="4" id="KW-0624">Polysaccharide degradation</keyword>
<keyword evidence="2" id="KW-1133">Transmembrane helix</keyword>
<dbReference type="GO" id="GO:0006508">
    <property type="term" value="P:proteolysis"/>
    <property type="evidence" value="ECO:0007669"/>
    <property type="project" value="InterPro"/>
</dbReference>
<keyword evidence="2" id="KW-0472">Membrane</keyword>
<keyword evidence="2" id="KW-0812">Transmembrane</keyword>
<feature type="transmembrane region" description="Helical" evidence="2">
    <location>
        <begin position="163"/>
        <end position="183"/>
    </location>
</feature>
<evidence type="ECO:0000259" key="3">
    <source>
        <dbReference type="PROSITE" id="PS51767"/>
    </source>
</evidence>
<dbReference type="PANTHER" id="PTHR13683">
    <property type="entry name" value="ASPARTYL PROTEASES"/>
    <property type="match status" value="1"/>
</dbReference>
<dbReference type="SUPFAM" id="SSF50630">
    <property type="entry name" value="Acid proteases"/>
    <property type="match status" value="1"/>
</dbReference>
<dbReference type="Pfam" id="PF14543">
    <property type="entry name" value="TAXi_N"/>
    <property type="match status" value="1"/>
</dbReference>
<gene>
    <name evidence="4" type="ORF">RJ641_036344</name>
</gene>
<dbReference type="Proteomes" id="UP001370490">
    <property type="component" value="Unassembled WGS sequence"/>
</dbReference>